<dbReference type="Proteomes" id="UP000283077">
    <property type="component" value="Unassembled WGS sequence"/>
</dbReference>
<organism evidence="2 3">
    <name type="scientific">Rheinheimera riviphila</name>
    <dbReference type="NCBI Taxonomy" id="1834037"/>
    <lineage>
        <taxon>Bacteria</taxon>
        <taxon>Pseudomonadati</taxon>
        <taxon>Pseudomonadota</taxon>
        <taxon>Gammaproteobacteria</taxon>
        <taxon>Chromatiales</taxon>
        <taxon>Chromatiaceae</taxon>
        <taxon>Rheinheimera</taxon>
    </lineage>
</organism>
<gene>
    <name evidence="2" type="ORF">EOE67_03850</name>
</gene>
<protein>
    <submittedName>
        <fullName evidence="2">Thioesterase</fullName>
    </submittedName>
</protein>
<comment type="caution">
    <text evidence="2">The sequence shown here is derived from an EMBL/GenBank/DDBJ whole genome shotgun (WGS) entry which is preliminary data.</text>
</comment>
<evidence type="ECO:0000313" key="2">
    <source>
        <dbReference type="EMBL" id="RVU41373.1"/>
    </source>
</evidence>
<dbReference type="AlphaFoldDB" id="A0A437R3R5"/>
<dbReference type="SUPFAM" id="SSF56801">
    <property type="entry name" value="Acetyl-CoA synthetase-like"/>
    <property type="match status" value="1"/>
</dbReference>
<reference evidence="2 3" key="1">
    <citation type="submission" date="2019-01" db="EMBL/GenBank/DDBJ databases">
        <authorList>
            <person name="Chen W.-M."/>
        </authorList>
    </citation>
    <scope>NUCLEOTIDE SEQUENCE [LARGE SCALE GENOMIC DNA]</scope>
    <source>
        <strain evidence="2 3">KYPC3</strain>
    </source>
</reference>
<name>A0A437R3R5_9GAMM</name>
<feature type="domain" description="AMP-dependent synthetase/ligase" evidence="1">
    <location>
        <begin position="139"/>
        <end position="353"/>
    </location>
</feature>
<dbReference type="PANTHER" id="PTHR43767">
    <property type="entry name" value="LONG-CHAIN-FATTY-ACID--COA LIGASE"/>
    <property type="match status" value="1"/>
</dbReference>
<evidence type="ECO:0000259" key="1">
    <source>
        <dbReference type="Pfam" id="PF00501"/>
    </source>
</evidence>
<keyword evidence="3" id="KW-1185">Reference proteome</keyword>
<evidence type="ECO:0000313" key="3">
    <source>
        <dbReference type="Proteomes" id="UP000283077"/>
    </source>
</evidence>
<dbReference type="PANTHER" id="PTHR43767:SF10">
    <property type="entry name" value="SURFACTIN SYNTHASE SUBUNIT 1"/>
    <property type="match status" value="1"/>
</dbReference>
<dbReference type="Gene3D" id="3.40.50.12780">
    <property type="entry name" value="N-terminal domain of ligase-like"/>
    <property type="match status" value="1"/>
</dbReference>
<proteinExistence type="predicted"/>
<dbReference type="InterPro" id="IPR000873">
    <property type="entry name" value="AMP-dep_synth/lig_dom"/>
</dbReference>
<feature type="domain" description="AMP-dependent synthetase/ligase" evidence="1">
    <location>
        <begin position="25"/>
        <end position="123"/>
    </location>
</feature>
<dbReference type="InterPro" id="IPR050237">
    <property type="entry name" value="ATP-dep_AMP-bd_enzyme"/>
</dbReference>
<dbReference type="InterPro" id="IPR042099">
    <property type="entry name" value="ANL_N_sf"/>
</dbReference>
<sequence>MIDDVLTQAQQALQEQQPLQRRRHFARQLEQFGDATALILNDGQHISYQTLAQLADHFAQNFVRFDVWPHQICALQCRNNLTSVVAYLSCLRHQRPLLLLDPALPVAQLDELTKRLEIAALINEQGEMTRISSSAFRARADLALLLSTSGSTGSPKSVMLSQVNLQANALSISQYLPMLDTDAAITALPLHYSYGLSVLNSHLLLGAKIVLTDYSVMNKEFWQLVNQQQVTSLAGVPFSYQMLKTLRFERLPLPALRYLTQAGGKLTSELTSYLQQLSQQRPIPIYLMYGQTEATARIAYLAPEYLPNHADCIGHAIPGGELLLREPQDRSLIEKALTAGELCYRGANVMLGYATNSAELRTTQQLEELATGDLAERLPNGLYRIVGRLNRMLKLQGKRWTLDHLEATFSSQGFKVVCTGRDDLLVVGAIDPNAASKAPAHISNYLQQQLHLHPTLFKVLLLRDIPYTSSGKIHYQAIFNLASGGNSDAAG</sequence>
<dbReference type="EMBL" id="SACS01000002">
    <property type="protein sequence ID" value="RVU41373.1"/>
    <property type="molecule type" value="Genomic_DNA"/>
</dbReference>
<dbReference type="Pfam" id="PF00501">
    <property type="entry name" value="AMP-binding"/>
    <property type="match status" value="2"/>
</dbReference>
<accession>A0A437R3R5</accession>
<dbReference type="OrthoDB" id="9803968at2"/>